<evidence type="ECO:0000256" key="4">
    <source>
        <dbReference type="ARBA" id="ARBA00022989"/>
    </source>
</evidence>
<comment type="caution">
    <text evidence="8">The sequence shown here is derived from an EMBL/GenBank/DDBJ whole genome shotgun (WGS) entry which is preliminary data.</text>
</comment>
<keyword evidence="4 6" id="KW-1133">Transmembrane helix</keyword>
<dbReference type="Pfam" id="PF01292">
    <property type="entry name" value="Ni_hydr_CYTB"/>
    <property type="match status" value="1"/>
</dbReference>
<evidence type="ECO:0000256" key="3">
    <source>
        <dbReference type="ARBA" id="ARBA00022692"/>
    </source>
</evidence>
<feature type="transmembrane region" description="Helical" evidence="6">
    <location>
        <begin position="41"/>
        <end position="62"/>
    </location>
</feature>
<dbReference type="EMBL" id="WAJR01000003">
    <property type="protein sequence ID" value="KAB1642079.1"/>
    <property type="molecule type" value="Genomic_DNA"/>
</dbReference>
<evidence type="ECO:0000256" key="2">
    <source>
        <dbReference type="ARBA" id="ARBA00022475"/>
    </source>
</evidence>
<dbReference type="RefSeq" id="WP_158048889.1">
    <property type="nucleotide sequence ID" value="NZ_WAJR01000003.1"/>
</dbReference>
<evidence type="ECO:0000313" key="9">
    <source>
        <dbReference type="Proteomes" id="UP000468668"/>
    </source>
</evidence>
<gene>
    <name evidence="8" type="ORF">F8C90_02585</name>
</gene>
<evidence type="ECO:0000256" key="5">
    <source>
        <dbReference type="ARBA" id="ARBA00023136"/>
    </source>
</evidence>
<organism evidence="8 9">
    <name type="scientific">Ellagibacter isourolithinifaciens</name>
    <dbReference type="NCBI Taxonomy" id="2137581"/>
    <lineage>
        <taxon>Bacteria</taxon>
        <taxon>Bacillati</taxon>
        <taxon>Actinomycetota</taxon>
        <taxon>Coriobacteriia</taxon>
        <taxon>Eggerthellales</taxon>
        <taxon>Eggerthellaceae</taxon>
        <taxon>Ellagibacter</taxon>
    </lineage>
</organism>
<proteinExistence type="predicted"/>
<protein>
    <submittedName>
        <fullName evidence="8">Cytochrome b/b6 domain-containing protein</fullName>
    </submittedName>
</protein>
<evidence type="ECO:0000259" key="7">
    <source>
        <dbReference type="Pfam" id="PF01292"/>
    </source>
</evidence>
<accession>A0A6N6NQJ0</accession>
<dbReference type="GO" id="GO:0005886">
    <property type="term" value="C:plasma membrane"/>
    <property type="evidence" value="ECO:0007669"/>
    <property type="project" value="UniProtKB-SubCell"/>
</dbReference>
<keyword evidence="2" id="KW-1003">Cell membrane</keyword>
<dbReference type="InterPro" id="IPR011577">
    <property type="entry name" value="Cyt_b561_bac/Ni-Hgenase"/>
</dbReference>
<reference evidence="8 9" key="1">
    <citation type="submission" date="2019-09" db="EMBL/GenBank/DDBJ databases">
        <title>Whole genome shotgun sequencing (WGS) of Ellagibacter isourolithinifaciens DSM 104140(T) and Adlercreutzia muris DSM 29508(T).</title>
        <authorList>
            <person name="Stoll D.A."/>
            <person name="Danylec N."/>
            <person name="Huch M."/>
        </authorList>
    </citation>
    <scope>NUCLEOTIDE SEQUENCE [LARGE SCALE GENOMIC DNA]</scope>
    <source>
        <strain evidence="8 9">DSM 104140</strain>
    </source>
</reference>
<name>A0A6N6NQJ0_9ACTN</name>
<dbReference type="SUPFAM" id="SSF81342">
    <property type="entry name" value="Transmembrane di-heme cytochromes"/>
    <property type="match status" value="1"/>
</dbReference>
<feature type="domain" description="Cytochrome b561 bacterial/Ni-hydrogenase" evidence="7">
    <location>
        <begin position="34"/>
        <end position="222"/>
    </location>
</feature>
<dbReference type="Gene3D" id="1.20.950.20">
    <property type="entry name" value="Transmembrane di-heme cytochromes, Chain C"/>
    <property type="match status" value="1"/>
</dbReference>
<evidence type="ECO:0000256" key="6">
    <source>
        <dbReference type="SAM" id="Phobius"/>
    </source>
</evidence>
<keyword evidence="3 6" id="KW-0812">Transmembrane</keyword>
<dbReference type="InterPro" id="IPR016174">
    <property type="entry name" value="Di-haem_cyt_TM"/>
</dbReference>
<sequence>MSNEAVNVSPEQLAADKQFLKDREAAGTERYIKRHSLQARWTHGIAVTACLLLCLSGCFVFIPPLAQMVGSDVVFVFRMVHRVCGVIFVVVPLFSAIASPKGVGHIVKNLFAKWTSDDKKWMMLFFPYLFMAKWIHMPDQDEVKSGQRFADGMLWLFGLLMAVTGVFLLIGELGLNLGTTAHGVLLFLHDFGFLMIAVFGLAHIFLGAGIFQPYRGTYKLMFGNGMVSESDAIYHWGHWARKEITEGKNVVEKPVTK</sequence>
<dbReference type="GO" id="GO:0009055">
    <property type="term" value="F:electron transfer activity"/>
    <property type="evidence" value="ECO:0007669"/>
    <property type="project" value="InterPro"/>
</dbReference>
<dbReference type="GeneID" id="98657287"/>
<feature type="transmembrane region" description="Helical" evidence="6">
    <location>
        <begin position="191"/>
        <end position="211"/>
    </location>
</feature>
<evidence type="ECO:0000256" key="1">
    <source>
        <dbReference type="ARBA" id="ARBA00004651"/>
    </source>
</evidence>
<keyword evidence="9" id="KW-1185">Reference proteome</keyword>
<feature type="transmembrane region" description="Helical" evidence="6">
    <location>
        <begin position="149"/>
        <end position="171"/>
    </location>
</feature>
<dbReference type="OrthoDB" id="3172190at2"/>
<dbReference type="GO" id="GO:0022904">
    <property type="term" value="P:respiratory electron transport chain"/>
    <property type="evidence" value="ECO:0007669"/>
    <property type="project" value="InterPro"/>
</dbReference>
<feature type="transmembrane region" description="Helical" evidence="6">
    <location>
        <begin position="120"/>
        <end position="137"/>
    </location>
</feature>
<keyword evidence="5 6" id="KW-0472">Membrane</keyword>
<dbReference type="Proteomes" id="UP000468668">
    <property type="component" value="Unassembled WGS sequence"/>
</dbReference>
<feature type="transmembrane region" description="Helical" evidence="6">
    <location>
        <begin position="83"/>
        <end position="100"/>
    </location>
</feature>
<dbReference type="AlphaFoldDB" id="A0A6N6NQJ0"/>
<comment type="subcellular location">
    <subcellularLocation>
        <location evidence="1">Cell membrane</location>
        <topology evidence="1">Multi-pass membrane protein</topology>
    </subcellularLocation>
</comment>
<evidence type="ECO:0000313" key="8">
    <source>
        <dbReference type="EMBL" id="KAB1642079.1"/>
    </source>
</evidence>